<organism evidence="5 6">
    <name type="scientific">Nocardia gamkensis</name>
    <dbReference type="NCBI Taxonomy" id="352869"/>
    <lineage>
        <taxon>Bacteria</taxon>
        <taxon>Bacillati</taxon>
        <taxon>Actinomycetota</taxon>
        <taxon>Actinomycetes</taxon>
        <taxon>Mycobacteriales</taxon>
        <taxon>Nocardiaceae</taxon>
        <taxon>Nocardia</taxon>
    </lineage>
</organism>
<evidence type="ECO:0000313" key="5">
    <source>
        <dbReference type="EMBL" id="NKY25096.1"/>
    </source>
</evidence>
<reference evidence="5 6" key="1">
    <citation type="submission" date="2020-04" db="EMBL/GenBank/DDBJ databases">
        <title>MicrobeNet Type strains.</title>
        <authorList>
            <person name="Nicholson A.C."/>
        </authorList>
    </citation>
    <scope>NUCLEOTIDE SEQUENCE [LARGE SCALE GENOMIC DNA]</scope>
    <source>
        <strain evidence="5 6">DSM 44956</strain>
    </source>
</reference>
<sequence length="536" mass="57288">MKPNLDVLVVGAGPTGLAAATELRRQGLHCRIIDQASDRPMNQARAVTLWDGAMDVLRRQGTADRVRAEGLPLEVIRYWSGKSSIASFHLSGNPAAKASPIVITQPAVESAMADRLGGLGVDIEWKTRLASLEDHGDGVGVTMETPSGIERLEARWVVGCDGMHSSVREMAGIAFEGAPYPQSFILGDGLIDAPIPPGEAHYHLHPAGVLVTLPLPNGNVRVFADATAMSASDAPFSVEELQDLVNERAPYRLEIHELLWSTRFRIHMQQAASYRSGRCVIAGDAAHVHSPAGGQGLNTGIQDAANLAWKIGLAVGGHGHPDELLSSYEAERKPVAARVMQASHQQTKLWTVQSGLGRSIRNLLLGGMSRTGLMERKIVPSMAQFDLDYRHSPTVGNRGGRRAIGHGFVDAKVTSKAGSIVWLSDLLKGPRHTLLVFTGPAGIDSEVLGLLNRAAEAEAVDICVFSASDQARSPAVEADGLPDLDRYSYVLPKDFVLSGGLKDCKLVLVRPDGYVADAADSYDVDEVLTLAGLLSI</sequence>
<dbReference type="Gene3D" id="3.50.50.60">
    <property type="entry name" value="FAD/NAD(P)-binding domain"/>
    <property type="match status" value="1"/>
</dbReference>
<dbReference type="EMBL" id="JAAXOS010000001">
    <property type="protein sequence ID" value="NKY25096.1"/>
    <property type="molecule type" value="Genomic_DNA"/>
</dbReference>
<gene>
    <name evidence="5" type="ORF">HGB38_02455</name>
</gene>
<dbReference type="SUPFAM" id="SSF51905">
    <property type="entry name" value="FAD/NAD(P)-binding domain"/>
    <property type="match status" value="1"/>
</dbReference>
<evidence type="ECO:0000256" key="3">
    <source>
        <dbReference type="ARBA" id="ARBA00022827"/>
    </source>
</evidence>
<comment type="caution">
    <text evidence="5">The sequence shown here is derived from an EMBL/GenBank/DDBJ whole genome shotgun (WGS) entry which is preliminary data.</text>
</comment>
<dbReference type="Pfam" id="PF01494">
    <property type="entry name" value="FAD_binding_3"/>
    <property type="match status" value="1"/>
</dbReference>
<evidence type="ECO:0000256" key="1">
    <source>
        <dbReference type="ARBA" id="ARBA00001974"/>
    </source>
</evidence>
<accession>A0A7X6KZN2</accession>
<dbReference type="InterPro" id="IPR036188">
    <property type="entry name" value="FAD/NAD-bd_sf"/>
</dbReference>
<dbReference type="Proteomes" id="UP000540698">
    <property type="component" value="Unassembled WGS sequence"/>
</dbReference>
<dbReference type="GO" id="GO:0071949">
    <property type="term" value="F:FAD binding"/>
    <property type="evidence" value="ECO:0007669"/>
    <property type="project" value="InterPro"/>
</dbReference>
<keyword evidence="2" id="KW-0285">Flavoprotein</keyword>
<dbReference type="AlphaFoldDB" id="A0A7X6KZN2"/>
<keyword evidence="6" id="KW-1185">Reference proteome</keyword>
<dbReference type="PRINTS" id="PR00420">
    <property type="entry name" value="RNGMNOXGNASE"/>
</dbReference>
<dbReference type="GO" id="GO:0016709">
    <property type="term" value="F:oxidoreductase activity, acting on paired donors, with incorporation or reduction of molecular oxygen, NAD(P)H as one donor, and incorporation of one atom of oxygen"/>
    <property type="evidence" value="ECO:0007669"/>
    <property type="project" value="UniProtKB-ARBA"/>
</dbReference>
<dbReference type="InterPro" id="IPR050641">
    <property type="entry name" value="RIFMO-like"/>
</dbReference>
<dbReference type="InterPro" id="IPR002938">
    <property type="entry name" value="FAD-bd"/>
</dbReference>
<evidence type="ECO:0000313" key="6">
    <source>
        <dbReference type="Proteomes" id="UP000540698"/>
    </source>
</evidence>
<comment type="cofactor">
    <cofactor evidence="1">
        <name>FAD</name>
        <dbReference type="ChEBI" id="CHEBI:57692"/>
    </cofactor>
</comment>
<evidence type="ECO:0000259" key="4">
    <source>
        <dbReference type="Pfam" id="PF01494"/>
    </source>
</evidence>
<evidence type="ECO:0000256" key="2">
    <source>
        <dbReference type="ARBA" id="ARBA00022630"/>
    </source>
</evidence>
<dbReference type="Gene3D" id="3.40.30.120">
    <property type="match status" value="1"/>
</dbReference>
<name>A0A7X6KZN2_9NOCA</name>
<keyword evidence="3" id="KW-0274">FAD</keyword>
<protein>
    <submittedName>
        <fullName evidence="5">FAD-binding protein</fullName>
    </submittedName>
</protein>
<proteinExistence type="predicted"/>
<dbReference type="RefSeq" id="WP_168434043.1">
    <property type="nucleotide sequence ID" value="NZ_JAAXOS010000001.1"/>
</dbReference>
<feature type="domain" description="FAD-binding" evidence="4">
    <location>
        <begin position="5"/>
        <end position="343"/>
    </location>
</feature>
<dbReference type="Gene3D" id="3.30.70.2450">
    <property type="match status" value="1"/>
</dbReference>
<dbReference type="PANTHER" id="PTHR43004:SF19">
    <property type="entry name" value="BINDING MONOOXYGENASE, PUTATIVE (JCVI)-RELATED"/>
    <property type="match status" value="1"/>
</dbReference>
<dbReference type="PANTHER" id="PTHR43004">
    <property type="entry name" value="TRK SYSTEM POTASSIUM UPTAKE PROTEIN"/>
    <property type="match status" value="1"/>
</dbReference>